<dbReference type="RefSeq" id="WP_248551478.1">
    <property type="nucleotide sequence ID" value="NZ_JALPRK010000006.1"/>
</dbReference>
<dbReference type="InterPro" id="IPR000700">
    <property type="entry name" value="PAS-assoc_C"/>
</dbReference>
<evidence type="ECO:0000259" key="4">
    <source>
        <dbReference type="PROSITE" id="PS50113"/>
    </source>
</evidence>
<feature type="domain" description="PAC" evidence="4">
    <location>
        <begin position="535"/>
        <end position="587"/>
    </location>
</feature>
<dbReference type="PROSITE" id="PS50887">
    <property type="entry name" value="GGDEF"/>
    <property type="match status" value="1"/>
</dbReference>
<dbReference type="PANTHER" id="PTHR44757">
    <property type="entry name" value="DIGUANYLATE CYCLASE DGCP"/>
    <property type="match status" value="1"/>
</dbReference>
<dbReference type="NCBIfam" id="TIGR00229">
    <property type="entry name" value="sensory_box"/>
    <property type="match status" value="2"/>
</dbReference>
<dbReference type="Pfam" id="PF00990">
    <property type="entry name" value="GGDEF"/>
    <property type="match status" value="1"/>
</dbReference>
<keyword evidence="1" id="KW-0175">Coiled coil</keyword>
<dbReference type="Pfam" id="PF00497">
    <property type="entry name" value="SBP_bac_3"/>
    <property type="match status" value="1"/>
</dbReference>
<keyword evidence="2" id="KW-1133">Transmembrane helix</keyword>
<protein>
    <submittedName>
        <fullName evidence="7">EAL domain-containing protein</fullName>
    </submittedName>
</protein>
<dbReference type="InterPro" id="IPR052155">
    <property type="entry name" value="Biofilm_reg_signaling"/>
</dbReference>
<dbReference type="CDD" id="cd00130">
    <property type="entry name" value="PAS"/>
    <property type="match status" value="1"/>
</dbReference>
<proteinExistence type="predicted"/>
<dbReference type="AlphaFoldDB" id="A0A9X1XXA1"/>
<dbReference type="SUPFAM" id="SSF141868">
    <property type="entry name" value="EAL domain-like"/>
    <property type="match status" value="1"/>
</dbReference>
<dbReference type="PROSITE" id="PS50883">
    <property type="entry name" value="EAL"/>
    <property type="match status" value="1"/>
</dbReference>
<dbReference type="InterPro" id="IPR043128">
    <property type="entry name" value="Rev_trsase/Diguanyl_cyclase"/>
</dbReference>
<dbReference type="Gene3D" id="3.30.450.20">
    <property type="entry name" value="PAS domain"/>
    <property type="match status" value="2"/>
</dbReference>
<keyword evidence="2" id="KW-0812">Transmembrane</keyword>
<dbReference type="InterPro" id="IPR000014">
    <property type="entry name" value="PAS"/>
</dbReference>
<dbReference type="SMART" id="SM00091">
    <property type="entry name" value="PAS"/>
    <property type="match status" value="2"/>
</dbReference>
<name>A0A9X1XXA1_9BACL</name>
<dbReference type="Proteomes" id="UP001139534">
    <property type="component" value="Unassembled WGS sequence"/>
</dbReference>
<keyword evidence="2" id="KW-0472">Membrane</keyword>
<dbReference type="Pfam" id="PF08447">
    <property type="entry name" value="PAS_3"/>
    <property type="match status" value="1"/>
</dbReference>
<dbReference type="Pfam" id="PF00563">
    <property type="entry name" value="EAL"/>
    <property type="match status" value="1"/>
</dbReference>
<dbReference type="SMART" id="SM00267">
    <property type="entry name" value="GGDEF"/>
    <property type="match status" value="1"/>
</dbReference>
<evidence type="ECO:0000256" key="2">
    <source>
        <dbReference type="SAM" id="Phobius"/>
    </source>
</evidence>
<dbReference type="Gene3D" id="3.30.70.270">
    <property type="match status" value="1"/>
</dbReference>
<dbReference type="SUPFAM" id="SSF55073">
    <property type="entry name" value="Nucleotide cyclase"/>
    <property type="match status" value="1"/>
</dbReference>
<feature type="domain" description="GGDEF" evidence="6">
    <location>
        <begin position="616"/>
        <end position="748"/>
    </location>
</feature>
<dbReference type="InterPro" id="IPR000160">
    <property type="entry name" value="GGDEF_dom"/>
</dbReference>
<evidence type="ECO:0000259" key="3">
    <source>
        <dbReference type="PROSITE" id="PS50112"/>
    </source>
</evidence>
<dbReference type="CDD" id="cd01949">
    <property type="entry name" value="GGDEF"/>
    <property type="match status" value="1"/>
</dbReference>
<feature type="coiled-coil region" evidence="1">
    <location>
        <begin position="415"/>
        <end position="460"/>
    </location>
</feature>
<dbReference type="PROSITE" id="PS50112">
    <property type="entry name" value="PAS"/>
    <property type="match status" value="1"/>
</dbReference>
<dbReference type="InterPro" id="IPR001633">
    <property type="entry name" value="EAL_dom"/>
</dbReference>
<dbReference type="InterPro" id="IPR001610">
    <property type="entry name" value="PAC"/>
</dbReference>
<feature type="domain" description="EAL" evidence="5">
    <location>
        <begin position="757"/>
        <end position="1011"/>
    </location>
</feature>
<feature type="transmembrane region" description="Helical" evidence="2">
    <location>
        <begin position="265"/>
        <end position="283"/>
    </location>
</feature>
<sequence>MKRIRMLLIITGMLVLSMLAGLGATSVEAERRVVRYQTELDYPPYKFSQNGFEMGFDLELTQLIFKERDYTLVYSASDWKEAYQALVDGSADTAGLMAVQENRKRDVLFSKPVMRTSIGVYAGDRLQGKLGTADLNQYTVGVGAGQYSEEILKSEAGVRSYHTYPTVEAALLALEQGDIDLLFENENVVDYLIVKREMTGEVHKVLEDLYPRDVAYGISKKSPELVNYINNRMDDLKRSGVYEELYLKYFFTHSESFSNALRNRLILVGGLFVGGVAASYWLIRAYIIRLRRTIHGERGFSKEVLDHTNLFIWAVQSDRTTVRFNRYAEWITGIREGEAVGRSYTEHPLLQHACRELIPLLDQALSHRFVDNQELNLFCACQGKAKAFLFRTAVIPGLQGDQDVFIMTGVDIEERKQFENKLHQSYQELESANLELTATQEELRENYDKLLENQERLRRSEERYRLVADASNGGIWELDLERNRRYYSPRWFELLGYSQEDLISTEMLKQVIHPDDTPKIQQEITALQAGDKEVFECEYRLLCKDGEYRWFLGRGKALFNEEGRAYRMVGSNIEVHQLRMYQQRMRHLAYYDALSDLPNRLYLLEEMDALVSREDAKAALFFVDTDNFKFINDTLGHKFGDRLLMQASSRLTSLIGEKGMLFRLGGDEFVILMKDVEEEQATSLADKLLQGFKEPFRIDESDLFVSVSIGISFYPQDGRTPEEILKNADVAMYAAKEAGKGKYVVFEPVFLQAFNDRVHLEKNLRQALTRGEFTIHYQPQLGVRDGRICGFEALIRWNSSELGYVSPLSFIKIAEDSRLIVPIGDWVLEESCAFAKRLEEEGFGRYKIAVNISVVQLLEEDFVGKVLRILQQTGLAPECLELEITESMIMETVDSLAPKLNELKALGIQIALDDFGTGYSSLGSLKQMPITTLKVDRSFIEHLPDQDDSRSLAKAIVLIGRKMGLQVVVEGVETEQQMQHVRRAKCDIIQGYYISKPLQETGVRELLRSYRPDVI</sequence>
<dbReference type="InterPro" id="IPR001638">
    <property type="entry name" value="Solute-binding_3/MltF_N"/>
</dbReference>
<dbReference type="Gene3D" id="3.20.20.450">
    <property type="entry name" value="EAL domain"/>
    <property type="match status" value="1"/>
</dbReference>
<evidence type="ECO:0000256" key="1">
    <source>
        <dbReference type="SAM" id="Coils"/>
    </source>
</evidence>
<evidence type="ECO:0000313" key="8">
    <source>
        <dbReference type="Proteomes" id="UP001139534"/>
    </source>
</evidence>
<dbReference type="InterPro" id="IPR013655">
    <property type="entry name" value="PAS_fold_3"/>
</dbReference>
<dbReference type="InterPro" id="IPR035965">
    <property type="entry name" value="PAS-like_dom_sf"/>
</dbReference>
<dbReference type="SMART" id="SM00052">
    <property type="entry name" value="EAL"/>
    <property type="match status" value="1"/>
</dbReference>
<accession>A0A9X1XXA1</accession>
<dbReference type="SUPFAM" id="SSF53850">
    <property type="entry name" value="Periplasmic binding protein-like II"/>
    <property type="match status" value="1"/>
</dbReference>
<organism evidence="7 8">
    <name type="scientific">Paenibacillus mellifer</name>
    <dbReference type="NCBI Taxonomy" id="2937794"/>
    <lineage>
        <taxon>Bacteria</taxon>
        <taxon>Bacillati</taxon>
        <taxon>Bacillota</taxon>
        <taxon>Bacilli</taxon>
        <taxon>Bacillales</taxon>
        <taxon>Paenibacillaceae</taxon>
        <taxon>Paenibacillus</taxon>
    </lineage>
</organism>
<dbReference type="CDD" id="cd01948">
    <property type="entry name" value="EAL"/>
    <property type="match status" value="1"/>
</dbReference>
<evidence type="ECO:0000259" key="5">
    <source>
        <dbReference type="PROSITE" id="PS50883"/>
    </source>
</evidence>
<keyword evidence="8" id="KW-1185">Reference proteome</keyword>
<dbReference type="SMART" id="SM00086">
    <property type="entry name" value="PAC"/>
    <property type="match status" value="1"/>
</dbReference>
<dbReference type="Gene3D" id="3.40.190.10">
    <property type="entry name" value="Periplasmic binding protein-like II"/>
    <property type="match status" value="2"/>
</dbReference>
<comment type="caution">
    <text evidence="7">The sequence shown here is derived from an EMBL/GenBank/DDBJ whole genome shotgun (WGS) entry which is preliminary data.</text>
</comment>
<dbReference type="SMART" id="SM00062">
    <property type="entry name" value="PBPb"/>
    <property type="match status" value="1"/>
</dbReference>
<reference evidence="7" key="1">
    <citation type="submission" date="2022-04" db="EMBL/GenBank/DDBJ databases">
        <authorList>
            <person name="Seo M.-J."/>
        </authorList>
    </citation>
    <scope>NUCLEOTIDE SEQUENCE</scope>
    <source>
        <strain evidence="7">MBLB2552</strain>
    </source>
</reference>
<dbReference type="NCBIfam" id="TIGR00254">
    <property type="entry name" value="GGDEF"/>
    <property type="match status" value="1"/>
</dbReference>
<evidence type="ECO:0000313" key="7">
    <source>
        <dbReference type="EMBL" id="MCK8487275.1"/>
    </source>
</evidence>
<dbReference type="PANTHER" id="PTHR44757:SF2">
    <property type="entry name" value="BIOFILM ARCHITECTURE MAINTENANCE PROTEIN MBAA"/>
    <property type="match status" value="1"/>
</dbReference>
<dbReference type="EMBL" id="JALPRK010000006">
    <property type="protein sequence ID" value="MCK8487275.1"/>
    <property type="molecule type" value="Genomic_DNA"/>
</dbReference>
<feature type="domain" description="PAS" evidence="3">
    <location>
        <begin position="460"/>
        <end position="531"/>
    </location>
</feature>
<dbReference type="PROSITE" id="PS50113">
    <property type="entry name" value="PAC"/>
    <property type="match status" value="1"/>
</dbReference>
<evidence type="ECO:0000259" key="6">
    <source>
        <dbReference type="PROSITE" id="PS50887"/>
    </source>
</evidence>
<dbReference type="SUPFAM" id="SSF55785">
    <property type="entry name" value="PYP-like sensor domain (PAS domain)"/>
    <property type="match status" value="2"/>
</dbReference>
<dbReference type="InterPro" id="IPR035919">
    <property type="entry name" value="EAL_sf"/>
</dbReference>
<dbReference type="FunFam" id="3.30.450.20:FF:000099">
    <property type="entry name" value="Sensory box sensor histidine kinase"/>
    <property type="match status" value="1"/>
</dbReference>
<gene>
    <name evidence="7" type="ORF">M0651_08840</name>
</gene>
<dbReference type="InterPro" id="IPR029787">
    <property type="entry name" value="Nucleotide_cyclase"/>
</dbReference>